<accession>A0A7R9PWC3</accession>
<evidence type="ECO:0000256" key="8">
    <source>
        <dbReference type="SAM" id="MobiDB-lite"/>
    </source>
</evidence>
<protein>
    <recommendedName>
        <fullName evidence="10">TM2 domain-containing protein</fullName>
    </recommendedName>
</protein>
<keyword evidence="4" id="KW-0732">Signal</keyword>
<evidence type="ECO:0000256" key="7">
    <source>
        <dbReference type="ARBA" id="ARBA00023180"/>
    </source>
</evidence>
<organism evidence="11">
    <name type="scientific">Medioppia subpectinata</name>
    <dbReference type="NCBI Taxonomy" id="1979941"/>
    <lineage>
        <taxon>Eukaryota</taxon>
        <taxon>Metazoa</taxon>
        <taxon>Ecdysozoa</taxon>
        <taxon>Arthropoda</taxon>
        <taxon>Chelicerata</taxon>
        <taxon>Arachnida</taxon>
        <taxon>Acari</taxon>
        <taxon>Acariformes</taxon>
        <taxon>Sarcoptiformes</taxon>
        <taxon>Oribatida</taxon>
        <taxon>Brachypylina</taxon>
        <taxon>Oppioidea</taxon>
        <taxon>Oppiidae</taxon>
        <taxon>Medioppia</taxon>
    </lineage>
</organism>
<keyword evidence="12" id="KW-1185">Reference proteome</keyword>
<feature type="domain" description="TM2" evidence="10">
    <location>
        <begin position="201"/>
        <end position="248"/>
    </location>
</feature>
<feature type="transmembrane region" description="Helical" evidence="9">
    <location>
        <begin position="17"/>
        <end position="36"/>
    </location>
</feature>
<evidence type="ECO:0000256" key="9">
    <source>
        <dbReference type="SAM" id="Phobius"/>
    </source>
</evidence>
<dbReference type="GO" id="GO:0016020">
    <property type="term" value="C:membrane"/>
    <property type="evidence" value="ECO:0007669"/>
    <property type="project" value="UniProtKB-SubCell"/>
</dbReference>
<evidence type="ECO:0000256" key="4">
    <source>
        <dbReference type="ARBA" id="ARBA00022729"/>
    </source>
</evidence>
<proteinExistence type="inferred from homology"/>
<evidence type="ECO:0000256" key="3">
    <source>
        <dbReference type="ARBA" id="ARBA00022692"/>
    </source>
</evidence>
<comment type="similarity">
    <text evidence="2">Belongs to the TM2 family.</text>
</comment>
<dbReference type="EMBL" id="CAJPIZ010001512">
    <property type="protein sequence ID" value="CAG2103609.1"/>
    <property type="molecule type" value="Genomic_DNA"/>
</dbReference>
<dbReference type="PANTHER" id="PTHR21016">
    <property type="entry name" value="BETA-AMYLOID BINDING PROTEIN-RELATED"/>
    <property type="match status" value="1"/>
</dbReference>
<keyword evidence="7" id="KW-0325">Glycoprotein</keyword>
<feature type="compositionally biased region" description="Polar residues" evidence="8">
    <location>
        <begin position="90"/>
        <end position="107"/>
    </location>
</feature>
<feature type="region of interest" description="Disordered" evidence="8">
    <location>
        <begin position="85"/>
        <end position="118"/>
    </location>
</feature>
<evidence type="ECO:0000256" key="1">
    <source>
        <dbReference type="ARBA" id="ARBA00004141"/>
    </source>
</evidence>
<evidence type="ECO:0000256" key="5">
    <source>
        <dbReference type="ARBA" id="ARBA00022989"/>
    </source>
</evidence>
<feature type="compositionally biased region" description="Basic and acidic residues" evidence="8">
    <location>
        <begin position="108"/>
        <end position="118"/>
    </location>
</feature>
<dbReference type="InterPro" id="IPR050932">
    <property type="entry name" value="TM2D1-3-like"/>
</dbReference>
<keyword evidence="3 9" id="KW-0812">Transmembrane</keyword>
<dbReference type="Proteomes" id="UP000759131">
    <property type="component" value="Unassembled WGS sequence"/>
</dbReference>
<gene>
    <name evidence="11" type="ORF">OSB1V03_LOCUS3639</name>
</gene>
<dbReference type="PANTHER" id="PTHR21016:SF1">
    <property type="entry name" value="TM2 DOMAIN-CONTAINING PROTEIN 1"/>
    <property type="match status" value="1"/>
</dbReference>
<evidence type="ECO:0000256" key="6">
    <source>
        <dbReference type="ARBA" id="ARBA00023136"/>
    </source>
</evidence>
<feature type="transmembrane region" description="Helical" evidence="9">
    <location>
        <begin position="207"/>
        <end position="224"/>
    </location>
</feature>
<feature type="transmembrane region" description="Helical" evidence="9">
    <location>
        <begin position="230"/>
        <end position="253"/>
    </location>
</feature>
<evidence type="ECO:0000256" key="2">
    <source>
        <dbReference type="ARBA" id="ARBA00008284"/>
    </source>
</evidence>
<reference evidence="11" key="1">
    <citation type="submission" date="2020-11" db="EMBL/GenBank/DDBJ databases">
        <authorList>
            <person name="Tran Van P."/>
        </authorList>
    </citation>
    <scope>NUCLEOTIDE SEQUENCE</scope>
</reference>
<keyword evidence="6 9" id="KW-0472">Membrane</keyword>
<evidence type="ECO:0000259" key="10">
    <source>
        <dbReference type="Pfam" id="PF05154"/>
    </source>
</evidence>
<evidence type="ECO:0000313" key="12">
    <source>
        <dbReference type="Proteomes" id="UP000759131"/>
    </source>
</evidence>
<dbReference type="EMBL" id="OC856087">
    <property type="protein sequence ID" value="CAD7623179.1"/>
    <property type="molecule type" value="Genomic_DNA"/>
</dbReference>
<comment type="subcellular location">
    <subcellularLocation>
        <location evidence="1">Membrane</location>
        <topology evidence="1">Multi-pass membrane protein</topology>
    </subcellularLocation>
</comment>
<evidence type="ECO:0000313" key="11">
    <source>
        <dbReference type="EMBL" id="CAD7623179.1"/>
    </source>
</evidence>
<dbReference type="Pfam" id="PF05154">
    <property type="entry name" value="TM2"/>
    <property type="match status" value="1"/>
</dbReference>
<dbReference type="InterPro" id="IPR007829">
    <property type="entry name" value="TM2"/>
</dbReference>
<sequence>MAVVSVDSIRRYLRHHFISYSFLGCLVVKVMIAFAMTNNGLSDHYLSYNRIRHYNDSYFVMADNEFTVDVSDNYAKSLDTKRLTRRSNDVSKSGDNQLPSYSSSAIQKSDDKSEPTDGTERLLSLAVNQSRLPYVIDCRRRPLLGQYLCPWPKMDADTQQPSGCNASNVALVNCTLAAGLVCEDTGFGWFWLPIECRHTNGYSYETALLLSIFLGMFGADRFYLGYPALGLLKFCTLGFLFLGQLVDILLIALQVVGPADGSHYVIKYFGPKLDIVSHNDLTDIIYDNNLFVT</sequence>
<dbReference type="OrthoDB" id="5804096at2759"/>
<dbReference type="AlphaFoldDB" id="A0A7R9PWC3"/>
<keyword evidence="5 9" id="KW-1133">Transmembrane helix</keyword>
<name>A0A7R9PWC3_9ACAR</name>